<dbReference type="Proteomes" id="UP000611215">
    <property type="component" value="Unassembled WGS sequence"/>
</dbReference>
<gene>
    <name evidence="1" type="ORF">ITJ86_06720</name>
</gene>
<name>A0ABS0EGL4_9FLAO</name>
<dbReference type="RefSeq" id="WP_195870860.1">
    <property type="nucleotide sequence ID" value="NZ_JADOET010000004.1"/>
</dbReference>
<evidence type="ECO:0008006" key="3">
    <source>
        <dbReference type="Google" id="ProtNLM"/>
    </source>
</evidence>
<organism evidence="1 2">
    <name type="scientific">Winogradskyella marina</name>
    <dbReference type="NCBI Taxonomy" id="2785530"/>
    <lineage>
        <taxon>Bacteria</taxon>
        <taxon>Pseudomonadati</taxon>
        <taxon>Bacteroidota</taxon>
        <taxon>Flavobacteriia</taxon>
        <taxon>Flavobacteriales</taxon>
        <taxon>Flavobacteriaceae</taxon>
        <taxon>Winogradskyella</taxon>
    </lineage>
</organism>
<evidence type="ECO:0000313" key="1">
    <source>
        <dbReference type="EMBL" id="MBF8149584.1"/>
    </source>
</evidence>
<keyword evidence="2" id="KW-1185">Reference proteome</keyword>
<sequence>MKFISILFVFFYFSSIIKAQNKEIPIDSIDYELRANAFQYAFGALNYCELSDFPKLDESKATSRFLNRFIPQRIYDMCDWLFDRFGKVKSVKLKNFVIDSLDRIHFRYKANYAEFDRVVDFRVVFNKENKVHWMHYQTHWDEDFSFFSDEELQVVRIDDLPYTLMEQHKEFVLSNYQYKDSTFLNYIKPELLAYPKKVKSWTADIVHERDSIYTKLGDFENLKLKEKLISNNDYLVYRYSVNFDKLDDPSEVRLYCDLKDRYVGVRVVDIWCNEYYKADASLKERIAKDIIKGK</sequence>
<proteinExistence type="predicted"/>
<reference evidence="1 2" key="1">
    <citation type="submission" date="2020-11" db="EMBL/GenBank/DDBJ databases">
        <title>Winogradskyella marina sp. nov., isolated from marine sediment.</title>
        <authorList>
            <person name="Bo J."/>
            <person name="Wang S."/>
            <person name="Song X."/>
            <person name="Du Z."/>
        </authorList>
    </citation>
    <scope>NUCLEOTIDE SEQUENCE [LARGE SCALE GENOMIC DNA]</scope>
    <source>
        <strain evidence="1 2">F6397</strain>
    </source>
</reference>
<dbReference type="EMBL" id="JADOET010000004">
    <property type="protein sequence ID" value="MBF8149584.1"/>
    <property type="molecule type" value="Genomic_DNA"/>
</dbReference>
<protein>
    <recommendedName>
        <fullName evidence="3">DUF3828 domain-containing protein</fullName>
    </recommendedName>
</protein>
<accession>A0ABS0EGL4</accession>
<evidence type="ECO:0000313" key="2">
    <source>
        <dbReference type="Proteomes" id="UP000611215"/>
    </source>
</evidence>
<comment type="caution">
    <text evidence="1">The sequence shown here is derived from an EMBL/GenBank/DDBJ whole genome shotgun (WGS) entry which is preliminary data.</text>
</comment>